<comment type="subcellular location">
    <subcellularLocation>
        <location evidence="1">Membrane</location>
        <topology evidence="1">Multi-pass membrane protein</topology>
    </subcellularLocation>
</comment>
<evidence type="ECO:0000256" key="4">
    <source>
        <dbReference type="ARBA" id="ARBA00022989"/>
    </source>
</evidence>
<feature type="transmembrane region" description="Helical" evidence="6">
    <location>
        <begin position="26"/>
        <end position="47"/>
    </location>
</feature>
<accession>A0A1C7D7V4</accession>
<dbReference type="PANTHER" id="PTHR22911">
    <property type="entry name" value="ACYL-MALONYL CONDENSING ENZYME-RELATED"/>
    <property type="match status" value="1"/>
</dbReference>
<protein>
    <submittedName>
        <fullName evidence="8">Riboflavin transporter</fullName>
    </submittedName>
</protein>
<name>A0A1C7D7V4_9SPHN</name>
<feature type="transmembrane region" description="Helical" evidence="6">
    <location>
        <begin position="170"/>
        <end position="193"/>
    </location>
</feature>
<feature type="transmembrane region" description="Helical" evidence="6">
    <location>
        <begin position="238"/>
        <end position="257"/>
    </location>
</feature>
<comment type="similarity">
    <text evidence="2">Belongs to the drug/metabolite transporter (DMT) superfamily. 10 TMS drug/metabolite exporter (DME) (TC 2.A.7.3) family.</text>
</comment>
<evidence type="ECO:0000256" key="3">
    <source>
        <dbReference type="ARBA" id="ARBA00022692"/>
    </source>
</evidence>
<dbReference type="Pfam" id="PF00892">
    <property type="entry name" value="EamA"/>
    <property type="match status" value="2"/>
</dbReference>
<dbReference type="PANTHER" id="PTHR22911:SF6">
    <property type="entry name" value="SOLUTE CARRIER FAMILY 35 MEMBER G1"/>
    <property type="match status" value="1"/>
</dbReference>
<dbReference type="SUPFAM" id="SSF103481">
    <property type="entry name" value="Multidrug resistance efflux transporter EmrE"/>
    <property type="match status" value="2"/>
</dbReference>
<dbReference type="AlphaFoldDB" id="A0A1C7D7V4"/>
<dbReference type="EMBL" id="CP016545">
    <property type="protein sequence ID" value="ANU07525.1"/>
    <property type="molecule type" value="Genomic_DNA"/>
</dbReference>
<dbReference type="STRING" id="645517.A6F65_01218"/>
<organism evidence="8 9">
    <name type="scientific">Paraurantiacibacter namhicola</name>
    <dbReference type="NCBI Taxonomy" id="645517"/>
    <lineage>
        <taxon>Bacteria</taxon>
        <taxon>Pseudomonadati</taxon>
        <taxon>Pseudomonadota</taxon>
        <taxon>Alphaproteobacteria</taxon>
        <taxon>Sphingomonadales</taxon>
        <taxon>Erythrobacteraceae</taxon>
        <taxon>Paraurantiacibacter</taxon>
    </lineage>
</organism>
<dbReference type="InterPro" id="IPR000620">
    <property type="entry name" value="EamA_dom"/>
</dbReference>
<dbReference type="InterPro" id="IPR037185">
    <property type="entry name" value="EmrE-like"/>
</dbReference>
<proteinExistence type="inferred from homology"/>
<evidence type="ECO:0000259" key="7">
    <source>
        <dbReference type="Pfam" id="PF00892"/>
    </source>
</evidence>
<feature type="transmembrane region" description="Helical" evidence="6">
    <location>
        <begin position="205"/>
        <end position="226"/>
    </location>
</feature>
<sequence>MLYVLAGVTVLTVGDAIFKSMAGEWGAAGVAALRYTMGAVGLSAILLARGGRSELLHWPRPRLQWMRGFGVALATVAIINAFFLMPLAEATAITFTQPMITALLAALFLGERMRAAVLVATVVGFIGVTIVLRPNFMDIGFAAFLPLLAALGMAILIIGNRASAGLASSLAMQAYVAITATVFLLAAAGLGMLSGHPAWQLDMPHWSVVLRCAVVAVTASFAHWLIFIGTVRAGASTVAPMTYGQLIAASILGYIFFDEIPDAMAWLGAAIIVGAGLFLWWQGRAAPAAGTQR</sequence>
<evidence type="ECO:0000313" key="9">
    <source>
        <dbReference type="Proteomes" id="UP000092698"/>
    </source>
</evidence>
<evidence type="ECO:0000313" key="8">
    <source>
        <dbReference type="EMBL" id="ANU07525.1"/>
    </source>
</evidence>
<feature type="transmembrane region" description="Helical" evidence="6">
    <location>
        <begin position="263"/>
        <end position="281"/>
    </location>
</feature>
<keyword evidence="5 6" id="KW-0472">Membrane</keyword>
<evidence type="ECO:0000256" key="5">
    <source>
        <dbReference type="ARBA" id="ARBA00023136"/>
    </source>
</evidence>
<keyword evidence="3 6" id="KW-0812">Transmembrane</keyword>
<keyword evidence="9" id="KW-1185">Reference proteome</keyword>
<feature type="transmembrane region" description="Helical" evidence="6">
    <location>
        <begin position="139"/>
        <end position="158"/>
    </location>
</feature>
<dbReference type="Proteomes" id="UP000092698">
    <property type="component" value="Chromosome"/>
</dbReference>
<feature type="transmembrane region" description="Helical" evidence="6">
    <location>
        <begin position="116"/>
        <end position="133"/>
    </location>
</feature>
<keyword evidence="4 6" id="KW-1133">Transmembrane helix</keyword>
<gene>
    <name evidence="8" type="primary">ribN</name>
    <name evidence="8" type="ORF">A6F65_01218</name>
</gene>
<evidence type="ECO:0000256" key="2">
    <source>
        <dbReference type="ARBA" id="ARBA00009853"/>
    </source>
</evidence>
<feature type="transmembrane region" description="Helical" evidence="6">
    <location>
        <begin position="68"/>
        <end position="85"/>
    </location>
</feature>
<dbReference type="GO" id="GO:0016020">
    <property type="term" value="C:membrane"/>
    <property type="evidence" value="ECO:0007669"/>
    <property type="project" value="UniProtKB-SubCell"/>
</dbReference>
<evidence type="ECO:0000256" key="1">
    <source>
        <dbReference type="ARBA" id="ARBA00004141"/>
    </source>
</evidence>
<dbReference type="KEGG" id="anh:A6F65_01218"/>
<feature type="domain" description="EamA" evidence="7">
    <location>
        <begin position="142"/>
        <end position="278"/>
    </location>
</feature>
<evidence type="ECO:0000256" key="6">
    <source>
        <dbReference type="SAM" id="Phobius"/>
    </source>
</evidence>
<feature type="transmembrane region" description="Helical" evidence="6">
    <location>
        <begin position="91"/>
        <end position="109"/>
    </location>
</feature>
<feature type="domain" description="EamA" evidence="7">
    <location>
        <begin position="2"/>
        <end position="132"/>
    </location>
</feature>
<reference evidence="8 9" key="1">
    <citation type="submission" date="2016-07" db="EMBL/GenBank/DDBJ databases">
        <title>Complete genome sequence of Altererythrobacter namhicola JCM 16345T, containing esterase-encoding genes.</title>
        <authorList>
            <person name="Cheng H."/>
            <person name="Wu Y.-H."/>
            <person name="Jian S.-L."/>
            <person name="Huo Y.-Y."/>
            <person name="Wang C.-S."/>
            <person name="Xu X.-W."/>
        </authorList>
    </citation>
    <scope>NUCLEOTIDE SEQUENCE [LARGE SCALE GENOMIC DNA]</scope>
    <source>
        <strain evidence="8 9">JCM 16345</strain>
    </source>
</reference>